<evidence type="ECO:0000259" key="2">
    <source>
        <dbReference type="PROSITE" id="PS51272"/>
    </source>
</evidence>
<evidence type="ECO:0000313" key="4">
    <source>
        <dbReference type="Proteomes" id="UP001595715"/>
    </source>
</evidence>
<evidence type="ECO:0000256" key="1">
    <source>
        <dbReference type="SAM" id="SignalP"/>
    </source>
</evidence>
<keyword evidence="4" id="KW-1185">Reference proteome</keyword>
<organism evidence="3 4">
    <name type="scientific">Paenibacillus xanthanilyticus</name>
    <dbReference type="NCBI Taxonomy" id="1783531"/>
    <lineage>
        <taxon>Bacteria</taxon>
        <taxon>Bacillati</taxon>
        <taxon>Bacillota</taxon>
        <taxon>Bacilli</taxon>
        <taxon>Bacillales</taxon>
        <taxon>Paenibacillaceae</taxon>
        <taxon>Paenibacillus</taxon>
    </lineage>
</organism>
<gene>
    <name evidence="3" type="ORF">ACFOZ8_12010</name>
</gene>
<dbReference type="RefSeq" id="WP_377719043.1">
    <property type="nucleotide sequence ID" value="NZ_JBHSAM010000025.1"/>
</dbReference>
<feature type="domain" description="SLH" evidence="2">
    <location>
        <begin position="77"/>
        <end position="140"/>
    </location>
</feature>
<feature type="signal peptide" evidence="1">
    <location>
        <begin position="1"/>
        <end position="24"/>
    </location>
</feature>
<dbReference type="Pfam" id="PF00395">
    <property type="entry name" value="SLH"/>
    <property type="match status" value="1"/>
</dbReference>
<protein>
    <submittedName>
        <fullName evidence="3">S-layer homology domain-containing protein</fullName>
    </submittedName>
</protein>
<accession>A0ABV8K2Z4</accession>
<name>A0ABV8K2Z4_9BACL</name>
<proteinExistence type="predicted"/>
<dbReference type="Proteomes" id="UP001595715">
    <property type="component" value="Unassembled WGS sequence"/>
</dbReference>
<comment type="caution">
    <text evidence="3">The sequence shown here is derived from an EMBL/GenBank/DDBJ whole genome shotgun (WGS) entry which is preliminary data.</text>
</comment>
<keyword evidence="1" id="KW-0732">Signal</keyword>
<dbReference type="PROSITE" id="PS51272">
    <property type="entry name" value="SLH"/>
    <property type="match status" value="1"/>
</dbReference>
<reference evidence="4" key="1">
    <citation type="journal article" date="2019" name="Int. J. Syst. Evol. Microbiol.">
        <title>The Global Catalogue of Microorganisms (GCM) 10K type strain sequencing project: providing services to taxonomists for standard genome sequencing and annotation.</title>
        <authorList>
            <consortium name="The Broad Institute Genomics Platform"/>
            <consortium name="The Broad Institute Genome Sequencing Center for Infectious Disease"/>
            <person name="Wu L."/>
            <person name="Ma J."/>
        </authorList>
    </citation>
    <scope>NUCLEOTIDE SEQUENCE [LARGE SCALE GENOMIC DNA]</scope>
    <source>
        <strain evidence="4">IBRC-M 10987</strain>
    </source>
</reference>
<evidence type="ECO:0000313" key="3">
    <source>
        <dbReference type="EMBL" id="MFC4100371.1"/>
    </source>
</evidence>
<sequence>MKKSLSAILATSMAFSMFASAAFAADPLTTEAKFQQLKTAGVFQGINGESHLDQLMTRAEFAKALATLLKLENKPAAAASFKDVTATHWAIGQIGALAEAKIIEGIGAGKFGPKANVSLEQVAKIAVTALKLEVKDDAKVEGKTSAWATKYVAAAVAAGLIQTSTDYTKNATRGNLVDASFEVFSKVSNSVKEAKVIDDKNIEVTFADGGVVKKELTTALEAGKATKVEVEYKGNKYTVEVTLGAISLVKAAQTNAREITVDFNRPLSATESAALTYEVKNGLINYTVTPKWSEDKKSVVLTSTFLPAAEYDLTVKGFPAQKVKVEDEKPSKIDISATSVQKVDGQSLGVKLLNQFDKEITNAAVTVTVFNATKGATINPASGTGVGAKYDLKSDDVAKVDDSIVVTATHSSGITATKTYKVVAGSAATKIVLGTVAPLKDKTRITAGDAGLVVPTELTDQYGTKITLKETAKTAIAADANNFVVSGITFMINQLDTITHFAVDKDGVLTIDTKAGKSGTIVLNAVNPATGANASTSFKVEATTKVKTLQISAPGSVVAAGEDVAFAIAAVDQFGGQIAAKDVKVTTATTPAAGEVKIQSNIALTKAVINAKGELVLRFASEGVAYVYAYVDNEQVGSVQGLTVNKAATAVKVSGVKDVATTIAAGVSVDFDEDNILYIDSYNRTKNVAADAYEVSLAANTGVLSYTGGKLVAGANAGTVEVTVKLKGVATGSEYKFNVTVVKTDDVKSYAVKTIGTVYGGKENGAAIDSDSKYAVTVNLVGKLQNGTEVAINQTGAYNFLTSSDTSVLAVSGTKVYGLKAGTSTVTAYDASGTKLAEQVVTVSEAAPVATKVELDKTEYSAAVAGTATVKVVVKDQYGASIAPNGTLVSNDSKVATVARVDAATYTITGVAVGTATLTYWTNNAVQGTATVAVNP</sequence>
<dbReference type="InterPro" id="IPR001119">
    <property type="entry name" value="SLH_dom"/>
</dbReference>
<feature type="chain" id="PRO_5047224712" evidence="1">
    <location>
        <begin position="25"/>
        <end position="936"/>
    </location>
</feature>
<dbReference type="EMBL" id="JBHSAM010000025">
    <property type="protein sequence ID" value="MFC4100371.1"/>
    <property type="molecule type" value="Genomic_DNA"/>
</dbReference>